<dbReference type="AlphaFoldDB" id="A0AB39SCX7"/>
<organism evidence="1">
    <name type="scientific">Streptomyces sp. R35</name>
    <dbReference type="NCBI Taxonomy" id="3238630"/>
    <lineage>
        <taxon>Bacteria</taxon>
        <taxon>Bacillati</taxon>
        <taxon>Actinomycetota</taxon>
        <taxon>Actinomycetes</taxon>
        <taxon>Kitasatosporales</taxon>
        <taxon>Streptomycetaceae</taxon>
        <taxon>Streptomyces</taxon>
    </lineage>
</organism>
<dbReference type="RefSeq" id="WP_369261331.1">
    <property type="nucleotide sequence ID" value="NZ_CP163440.1"/>
</dbReference>
<sequence>MVSGWNWDGDESLLRFDDPVEWDAAYERGEGPLGSAAIGLAFNCPLAEASPRIVRAMQLPDVAQRGFAFTAAGIAARLNGELTPELYAALRAEGPGRMSIAVNAIDDTLDYVPFRQLPLWLKCWKVVSKVQDKLETWRLESSYAVSDAWQALRRRSRAGRPRRPL</sequence>
<evidence type="ECO:0000313" key="1">
    <source>
        <dbReference type="EMBL" id="XDQ64751.1"/>
    </source>
</evidence>
<name>A0AB39SCX7_9ACTN</name>
<protein>
    <submittedName>
        <fullName evidence="1">Uncharacterized protein</fullName>
    </submittedName>
</protein>
<reference evidence="1" key="1">
    <citation type="submission" date="2024-07" db="EMBL/GenBank/DDBJ databases">
        <authorList>
            <person name="Yu S.T."/>
        </authorList>
    </citation>
    <scope>NUCLEOTIDE SEQUENCE</scope>
    <source>
        <strain evidence="1">R35</strain>
    </source>
</reference>
<gene>
    <name evidence="1" type="ORF">AB5J50_30190</name>
</gene>
<proteinExistence type="predicted"/>
<dbReference type="EMBL" id="CP163440">
    <property type="protein sequence ID" value="XDQ64751.1"/>
    <property type="molecule type" value="Genomic_DNA"/>
</dbReference>
<accession>A0AB39SCX7</accession>